<keyword evidence="5" id="KW-1185">Reference proteome</keyword>
<dbReference type="InterPro" id="IPR050312">
    <property type="entry name" value="IolE/XylAMocC-like"/>
</dbReference>
<keyword evidence="1" id="KW-0119">Carbohydrate metabolism</keyword>
<dbReference type="InterPro" id="IPR036237">
    <property type="entry name" value="Xyl_isomerase-like_sf"/>
</dbReference>
<evidence type="ECO:0000313" key="4">
    <source>
        <dbReference type="EMBL" id="KAA9089580.1"/>
    </source>
</evidence>
<dbReference type="Gene3D" id="3.20.20.150">
    <property type="entry name" value="Divalent-metal-dependent TIM barrel enzymes"/>
    <property type="match status" value="1"/>
</dbReference>
<accession>A0A5J5IYE2</accession>
<dbReference type="Pfam" id="PF01261">
    <property type="entry name" value="AP_endonuc_2"/>
    <property type="match status" value="1"/>
</dbReference>
<evidence type="ECO:0000259" key="3">
    <source>
        <dbReference type="Pfam" id="PF01261"/>
    </source>
</evidence>
<feature type="domain" description="Xylose isomerase-like TIM barrel" evidence="3">
    <location>
        <begin position="83"/>
        <end position="227"/>
    </location>
</feature>
<dbReference type="RefSeq" id="WP_150418211.1">
    <property type="nucleotide sequence ID" value="NZ_VYRZ01000001.1"/>
</dbReference>
<evidence type="ECO:0000256" key="1">
    <source>
        <dbReference type="ARBA" id="ARBA00023277"/>
    </source>
</evidence>
<name>A0A5J5IYE2_9MICO</name>
<dbReference type="SUPFAM" id="SSF51658">
    <property type="entry name" value="Xylose isomerase-like"/>
    <property type="match status" value="1"/>
</dbReference>
<protein>
    <submittedName>
        <fullName evidence="4">TIM barrel protein</fullName>
    </submittedName>
</protein>
<dbReference type="PANTHER" id="PTHR12110">
    <property type="entry name" value="HYDROXYPYRUVATE ISOMERASE"/>
    <property type="match status" value="1"/>
</dbReference>
<feature type="region of interest" description="Disordered" evidence="2">
    <location>
        <begin position="223"/>
        <end position="242"/>
    </location>
</feature>
<dbReference type="AlphaFoldDB" id="A0A5J5IYE2"/>
<dbReference type="EMBL" id="VYRZ01000001">
    <property type="protein sequence ID" value="KAA9089580.1"/>
    <property type="molecule type" value="Genomic_DNA"/>
</dbReference>
<gene>
    <name evidence="4" type="ORF">F6B42_03645</name>
</gene>
<sequence>MIGLGTYAFFWQHSERVDEPLTLRGALEATRELDVDLFQICDFAPLESMTGREISDAAATARDLGLAIELGTKGIEPARLGRFLDIADVFDARLVRSMLLGPDSRPTMSEAEAWLRGILPSFESAGVTLALETYEQVATADLVRLVASIGSPRLGICLDPANVVARLELPETCVELAADHVVNIHAKDFAFDRQPGWVGFTYSGAPLGEGLHDYPRLLETVRPRGRGIDEPGGDEPGGDEPGVNEIVEHWLPWQGDAETTVRTERAWTRTAIDYLRSTP</sequence>
<evidence type="ECO:0000256" key="2">
    <source>
        <dbReference type="SAM" id="MobiDB-lite"/>
    </source>
</evidence>
<proteinExistence type="predicted"/>
<dbReference type="InterPro" id="IPR013022">
    <property type="entry name" value="Xyl_isomerase-like_TIM-brl"/>
</dbReference>
<comment type="caution">
    <text evidence="4">The sequence shown here is derived from an EMBL/GenBank/DDBJ whole genome shotgun (WGS) entry which is preliminary data.</text>
</comment>
<organism evidence="4 5">
    <name type="scientific">Microbacterium radiodurans</name>
    <dbReference type="NCBI Taxonomy" id="661398"/>
    <lineage>
        <taxon>Bacteria</taxon>
        <taxon>Bacillati</taxon>
        <taxon>Actinomycetota</taxon>
        <taxon>Actinomycetes</taxon>
        <taxon>Micrococcales</taxon>
        <taxon>Microbacteriaceae</taxon>
        <taxon>Microbacterium</taxon>
    </lineage>
</organism>
<evidence type="ECO:0000313" key="5">
    <source>
        <dbReference type="Proteomes" id="UP000327039"/>
    </source>
</evidence>
<dbReference type="PANTHER" id="PTHR12110:SF52">
    <property type="entry name" value="XYLOSE ISOMERASE"/>
    <property type="match status" value="1"/>
</dbReference>
<dbReference type="OrthoDB" id="3350993at2"/>
<dbReference type="Proteomes" id="UP000327039">
    <property type="component" value="Unassembled WGS sequence"/>
</dbReference>
<reference evidence="5" key="1">
    <citation type="submission" date="2019-09" db="EMBL/GenBank/DDBJ databases">
        <title>Mumia zhuanghuii sp. nov. isolated from the intestinal contents of plateau pika (Ochotona curzoniae) in the Qinghai-Tibet plateau of China.</title>
        <authorList>
            <person name="Tian Z."/>
        </authorList>
    </citation>
    <scope>NUCLEOTIDE SEQUENCE [LARGE SCALE GENOMIC DNA]</scope>
    <source>
        <strain evidence="5">DSM 25564</strain>
    </source>
</reference>